<sequence length="73" mass="8315">MKNISAAIKKKNIAENIKNLKDVVNELPEADRAIIYSIVWCDSMKSYKDKYPLTALLDVAADIKKFLKNDTNK</sequence>
<dbReference type="EMBL" id="OR769222">
    <property type="protein sequence ID" value="WQJ53049.1"/>
    <property type="molecule type" value="Genomic_DNA"/>
</dbReference>
<reference evidence="1 2" key="1">
    <citation type="submission" date="2023-11" db="EMBL/GenBank/DDBJ databases">
        <authorList>
            <person name="Cook R."/>
            <person name="Crisci M."/>
            <person name="Pye H."/>
            <person name="Adriaenssens E."/>
            <person name="Santini J."/>
        </authorList>
    </citation>
    <scope>NUCLEOTIDE SEQUENCE [LARGE SCALE GENOMIC DNA]</scope>
    <source>
        <strain evidence="1">Lak_Megaphage_RVC_JS4_GC31</strain>
    </source>
</reference>
<evidence type="ECO:0000313" key="1">
    <source>
        <dbReference type="EMBL" id="WQJ53049.1"/>
    </source>
</evidence>
<name>A0ABZ0Z1I7_9CAUD</name>
<protein>
    <submittedName>
        <fullName evidence="1">Uncharacterized protein</fullName>
    </submittedName>
</protein>
<proteinExistence type="predicted"/>
<dbReference type="Proteomes" id="UP001349343">
    <property type="component" value="Segment"/>
</dbReference>
<evidence type="ECO:0000313" key="2">
    <source>
        <dbReference type="Proteomes" id="UP001349343"/>
    </source>
</evidence>
<keyword evidence="2" id="KW-1185">Reference proteome</keyword>
<organism evidence="1 2">
    <name type="scientific">phage Lak_Megaphage_RVC_JS4_GC31</name>
    <dbReference type="NCBI Taxonomy" id="3109228"/>
    <lineage>
        <taxon>Viruses</taxon>
        <taxon>Duplodnaviria</taxon>
        <taxon>Heunggongvirae</taxon>
        <taxon>Uroviricota</taxon>
        <taxon>Caudoviricetes</taxon>
        <taxon>Caudoviricetes code 15 clade</taxon>
    </lineage>
</organism>
<accession>A0ABZ0Z1I7</accession>